<dbReference type="Pfam" id="PF13424">
    <property type="entry name" value="TPR_12"/>
    <property type="match status" value="2"/>
</dbReference>
<dbReference type="Proteomes" id="UP001321760">
    <property type="component" value="Unassembled WGS sequence"/>
</dbReference>
<sequence length="927" mass="105593">MRLLEFCDGKFRLTKNLVQQDVPEYAILSHTWGPDDEEVTFRDVVDGTGEHKSGWQKIRFCADQARRDGLKFFWVDTCCIDKSDLNELSRSINSMFRWYQNATQCYVFLSGISVASMEGAQRRDIVQGPAFRSHRWFTRGWTLQELVAPPSVEFFTEDGQRLGDKRSLEQKIHEITGIAVSALRGTALSEFSVEERFKWAEKRQTTHEEDWAYCLLGIFGIFMPLIYGEGRKEATRRLKKEVADAMNRTERIVPSQDAIWMVPFERNPFFTGRKAEMRRLRQLLDTEHRTSKAAITGLGGVGKTQIALELLHLMKHEISDCSIFWLAATSKEALDQSFHNAARRLELPGCDNPNADIKGLVQTHLSGTFTGNWLLVFDNADDITMWLQRPNGESRRLIDYLPKSDRGSILFTTRDKKVAVALAGSNVIHLSEMDEAGSETLLRNHLIEKDIDDEDVRTLLSRLTYLPLAIVQAAAYINANVMSLGDYLSLLEDQEEGVIEVLSEDFEDETRYPDVDNPVATTWLISFEHIRAKCSLAADYLCMMACVEPKDIPRALLPAGPSRKQETDAMGTLRSYSFITMRSTNSDLTLHRLVHLATRNWLRKEGLMSAWKRRVSDRLLELVCPVDPNHREGWKPYLPHIHHVLALSQSDKDDDPRLLNTYGSCLRREGRYREAGPAFERAVQLSTRVLGPEHNDTLLHMLDLAGNYRLLGQWEKCEELCVRIKEPLQAHPDVVIKGDLILVLASVLQHQGRYVEAEELLVQMVEMFRAAVGADHAWTLNVMLNLSDLYSTIGRDAEAESLDAQVMEAGERALGADNPVTLDCMERMSGWCQCKGQWEEAERLLVRVVETWKRRYGESHIDTSFAAAQVARVWMGQGRVEEAITLLQGCVDNMMLVLGPDHVETVFWVRLLAEWQSEGDRAQEDIT</sequence>
<dbReference type="Pfam" id="PF00931">
    <property type="entry name" value="NB-ARC"/>
    <property type="match status" value="1"/>
</dbReference>
<keyword evidence="4" id="KW-1185">Reference proteome</keyword>
<organism evidence="3 4">
    <name type="scientific">Podospora aff. communis PSN243</name>
    <dbReference type="NCBI Taxonomy" id="3040156"/>
    <lineage>
        <taxon>Eukaryota</taxon>
        <taxon>Fungi</taxon>
        <taxon>Dikarya</taxon>
        <taxon>Ascomycota</taxon>
        <taxon>Pezizomycotina</taxon>
        <taxon>Sordariomycetes</taxon>
        <taxon>Sordariomycetidae</taxon>
        <taxon>Sordariales</taxon>
        <taxon>Podosporaceae</taxon>
        <taxon>Podospora</taxon>
    </lineage>
</organism>
<evidence type="ECO:0000313" key="4">
    <source>
        <dbReference type="Proteomes" id="UP001321760"/>
    </source>
</evidence>
<dbReference type="Pfam" id="PF13374">
    <property type="entry name" value="TPR_10"/>
    <property type="match status" value="1"/>
</dbReference>
<dbReference type="Gene3D" id="1.25.40.10">
    <property type="entry name" value="Tetratricopeptide repeat domain"/>
    <property type="match status" value="2"/>
</dbReference>
<dbReference type="AlphaFoldDB" id="A0AAV9GM33"/>
<accession>A0AAV9GM33</accession>
<evidence type="ECO:0000259" key="1">
    <source>
        <dbReference type="Pfam" id="PF00931"/>
    </source>
</evidence>
<dbReference type="SUPFAM" id="SSF48452">
    <property type="entry name" value="TPR-like"/>
    <property type="match status" value="2"/>
</dbReference>
<reference evidence="3" key="1">
    <citation type="journal article" date="2023" name="Mol. Phylogenet. Evol.">
        <title>Genome-scale phylogeny and comparative genomics of the fungal order Sordariales.</title>
        <authorList>
            <person name="Hensen N."/>
            <person name="Bonometti L."/>
            <person name="Westerberg I."/>
            <person name="Brannstrom I.O."/>
            <person name="Guillou S."/>
            <person name="Cros-Aarteil S."/>
            <person name="Calhoun S."/>
            <person name="Haridas S."/>
            <person name="Kuo A."/>
            <person name="Mondo S."/>
            <person name="Pangilinan J."/>
            <person name="Riley R."/>
            <person name="LaButti K."/>
            <person name="Andreopoulos B."/>
            <person name="Lipzen A."/>
            <person name="Chen C."/>
            <person name="Yan M."/>
            <person name="Daum C."/>
            <person name="Ng V."/>
            <person name="Clum A."/>
            <person name="Steindorff A."/>
            <person name="Ohm R.A."/>
            <person name="Martin F."/>
            <person name="Silar P."/>
            <person name="Natvig D.O."/>
            <person name="Lalanne C."/>
            <person name="Gautier V."/>
            <person name="Ament-Velasquez S.L."/>
            <person name="Kruys A."/>
            <person name="Hutchinson M.I."/>
            <person name="Powell A.J."/>
            <person name="Barry K."/>
            <person name="Miller A.N."/>
            <person name="Grigoriev I.V."/>
            <person name="Debuchy R."/>
            <person name="Gladieux P."/>
            <person name="Hiltunen Thoren M."/>
            <person name="Johannesson H."/>
        </authorList>
    </citation>
    <scope>NUCLEOTIDE SEQUENCE</scope>
    <source>
        <strain evidence="3">PSN243</strain>
    </source>
</reference>
<dbReference type="InterPro" id="IPR002182">
    <property type="entry name" value="NB-ARC"/>
</dbReference>
<feature type="domain" description="Heterokaryon incompatibility" evidence="2">
    <location>
        <begin position="25"/>
        <end position="116"/>
    </location>
</feature>
<comment type="caution">
    <text evidence="3">The sequence shown here is derived from an EMBL/GenBank/DDBJ whole genome shotgun (WGS) entry which is preliminary data.</text>
</comment>
<name>A0AAV9GM33_9PEZI</name>
<protein>
    <submittedName>
        <fullName evidence="3">HET-domain-containing protein</fullName>
    </submittedName>
</protein>
<dbReference type="InterPro" id="IPR011990">
    <property type="entry name" value="TPR-like_helical_dom_sf"/>
</dbReference>
<dbReference type="InterPro" id="IPR010730">
    <property type="entry name" value="HET"/>
</dbReference>
<dbReference type="GO" id="GO:0043531">
    <property type="term" value="F:ADP binding"/>
    <property type="evidence" value="ECO:0007669"/>
    <property type="project" value="InterPro"/>
</dbReference>
<reference evidence="3" key="2">
    <citation type="submission" date="2023-05" db="EMBL/GenBank/DDBJ databases">
        <authorList>
            <consortium name="Lawrence Berkeley National Laboratory"/>
            <person name="Steindorff A."/>
            <person name="Hensen N."/>
            <person name="Bonometti L."/>
            <person name="Westerberg I."/>
            <person name="Brannstrom I.O."/>
            <person name="Guillou S."/>
            <person name="Cros-Aarteil S."/>
            <person name="Calhoun S."/>
            <person name="Haridas S."/>
            <person name="Kuo A."/>
            <person name="Mondo S."/>
            <person name="Pangilinan J."/>
            <person name="Riley R."/>
            <person name="Labutti K."/>
            <person name="Andreopoulos B."/>
            <person name="Lipzen A."/>
            <person name="Chen C."/>
            <person name="Yanf M."/>
            <person name="Daum C."/>
            <person name="Ng V."/>
            <person name="Clum A."/>
            <person name="Ohm R."/>
            <person name="Martin F."/>
            <person name="Silar P."/>
            <person name="Natvig D."/>
            <person name="Lalanne C."/>
            <person name="Gautier V."/>
            <person name="Ament-Velasquez S.L."/>
            <person name="Kruys A."/>
            <person name="Hutchinson M.I."/>
            <person name="Powell A.J."/>
            <person name="Barry K."/>
            <person name="Miller A.N."/>
            <person name="Grigoriev I.V."/>
            <person name="Debuchy R."/>
            <person name="Gladieux P."/>
            <person name="Thoren M.H."/>
            <person name="Johannesson H."/>
        </authorList>
    </citation>
    <scope>NUCLEOTIDE SEQUENCE</scope>
    <source>
        <strain evidence="3">PSN243</strain>
    </source>
</reference>
<dbReference type="InterPro" id="IPR027417">
    <property type="entry name" value="P-loop_NTPase"/>
</dbReference>
<dbReference type="PANTHER" id="PTHR10622:SF11">
    <property type="entry name" value="HET-DOMAIN-CONTAINING PROTEIN"/>
    <property type="match status" value="1"/>
</dbReference>
<proteinExistence type="predicted"/>
<feature type="domain" description="NB-ARC" evidence="1">
    <location>
        <begin position="274"/>
        <end position="449"/>
    </location>
</feature>
<dbReference type="PANTHER" id="PTHR10622">
    <property type="entry name" value="HET DOMAIN-CONTAINING PROTEIN"/>
    <property type="match status" value="1"/>
</dbReference>
<evidence type="ECO:0000313" key="3">
    <source>
        <dbReference type="EMBL" id="KAK4449603.1"/>
    </source>
</evidence>
<dbReference type="Pfam" id="PF06985">
    <property type="entry name" value="HET"/>
    <property type="match status" value="1"/>
</dbReference>
<dbReference type="Gene3D" id="3.40.50.300">
    <property type="entry name" value="P-loop containing nucleotide triphosphate hydrolases"/>
    <property type="match status" value="1"/>
</dbReference>
<dbReference type="SUPFAM" id="SSF52540">
    <property type="entry name" value="P-loop containing nucleoside triphosphate hydrolases"/>
    <property type="match status" value="1"/>
</dbReference>
<evidence type="ECO:0000259" key="2">
    <source>
        <dbReference type="Pfam" id="PF06985"/>
    </source>
</evidence>
<dbReference type="EMBL" id="MU865936">
    <property type="protein sequence ID" value="KAK4449603.1"/>
    <property type="molecule type" value="Genomic_DNA"/>
</dbReference>
<gene>
    <name evidence="3" type="ORF">QBC34DRAFT_350756</name>
</gene>